<feature type="domain" description="YCII-related" evidence="2">
    <location>
        <begin position="1"/>
        <end position="111"/>
    </location>
</feature>
<name>A0ABT8THR9_9GAMM</name>
<dbReference type="EMBL" id="JAULRT010000062">
    <property type="protein sequence ID" value="MDO3383628.1"/>
    <property type="molecule type" value="Genomic_DNA"/>
</dbReference>
<dbReference type="Proteomes" id="UP001168380">
    <property type="component" value="Unassembled WGS sequence"/>
</dbReference>
<dbReference type="Pfam" id="PF03795">
    <property type="entry name" value="YCII"/>
    <property type="match status" value="1"/>
</dbReference>
<reference evidence="3" key="1">
    <citation type="submission" date="2023-07" db="EMBL/GenBank/DDBJ databases">
        <title>Gilvimarinus algae sp. nov., isolated from the surface of Kelp.</title>
        <authorList>
            <person name="Sun Y.Y."/>
            <person name="Gong Y."/>
            <person name="Du Z.J."/>
        </authorList>
    </citation>
    <scope>NUCLEOTIDE SEQUENCE</scope>
    <source>
        <strain evidence="3">SDUM040014</strain>
    </source>
</reference>
<comment type="caution">
    <text evidence="3">The sequence shown here is derived from an EMBL/GenBank/DDBJ whole genome shotgun (WGS) entry which is preliminary data.</text>
</comment>
<dbReference type="InterPro" id="IPR005545">
    <property type="entry name" value="YCII"/>
</dbReference>
<dbReference type="InterPro" id="IPR011008">
    <property type="entry name" value="Dimeric_a/b-barrel"/>
</dbReference>
<sequence length="115" mass="12614">MKYLCLVYSDEQDLHGLPESPKDSECAAYAESLVRSGHMVAGEALQSVHTATTVRVRSGEVQITDGPFAETKEQLAGFYMIEARDLNEALRIAQGIPPARVGSIEVRPVRQLQVD</sequence>
<dbReference type="Gene3D" id="3.30.70.1060">
    <property type="entry name" value="Dimeric alpha+beta barrel"/>
    <property type="match status" value="1"/>
</dbReference>
<dbReference type="PANTHER" id="PTHR35174:SF3">
    <property type="entry name" value="BLL7171 PROTEIN"/>
    <property type="match status" value="1"/>
</dbReference>
<dbReference type="RefSeq" id="WP_302714536.1">
    <property type="nucleotide sequence ID" value="NZ_JAULRT010000062.1"/>
</dbReference>
<protein>
    <submittedName>
        <fullName evidence="3">YciI family protein</fullName>
    </submittedName>
</protein>
<dbReference type="PANTHER" id="PTHR35174">
    <property type="entry name" value="BLL7171 PROTEIN-RELATED"/>
    <property type="match status" value="1"/>
</dbReference>
<accession>A0ABT8THR9</accession>
<evidence type="ECO:0000256" key="1">
    <source>
        <dbReference type="ARBA" id="ARBA00007689"/>
    </source>
</evidence>
<evidence type="ECO:0000259" key="2">
    <source>
        <dbReference type="Pfam" id="PF03795"/>
    </source>
</evidence>
<keyword evidence="4" id="KW-1185">Reference proteome</keyword>
<comment type="similarity">
    <text evidence="1">Belongs to the YciI family.</text>
</comment>
<proteinExistence type="inferred from homology"/>
<gene>
    <name evidence="3" type="ORF">QWI16_15710</name>
</gene>
<dbReference type="SUPFAM" id="SSF54909">
    <property type="entry name" value="Dimeric alpha+beta barrel"/>
    <property type="match status" value="1"/>
</dbReference>
<organism evidence="3 4">
    <name type="scientific">Gilvimarinus algae</name>
    <dbReference type="NCBI Taxonomy" id="3058037"/>
    <lineage>
        <taxon>Bacteria</taxon>
        <taxon>Pseudomonadati</taxon>
        <taxon>Pseudomonadota</taxon>
        <taxon>Gammaproteobacteria</taxon>
        <taxon>Cellvibrionales</taxon>
        <taxon>Cellvibrionaceae</taxon>
        <taxon>Gilvimarinus</taxon>
    </lineage>
</organism>
<evidence type="ECO:0000313" key="4">
    <source>
        <dbReference type="Proteomes" id="UP001168380"/>
    </source>
</evidence>
<evidence type="ECO:0000313" key="3">
    <source>
        <dbReference type="EMBL" id="MDO3383628.1"/>
    </source>
</evidence>